<feature type="transmembrane region" description="Helical" evidence="2">
    <location>
        <begin position="2143"/>
        <end position="2163"/>
    </location>
</feature>
<gene>
    <name evidence="3" type="ORF">CYMTET_55115</name>
</gene>
<proteinExistence type="predicted"/>
<feature type="region of interest" description="Disordered" evidence="1">
    <location>
        <begin position="2188"/>
        <end position="2207"/>
    </location>
</feature>
<comment type="caution">
    <text evidence="3">The sequence shown here is derived from an EMBL/GenBank/DDBJ whole genome shotgun (WGS) entry which is preliminary data.</text>
</comment>
<keyword evidence="2" id="KW-1133">Transmembrane helix</keyword>
<evidence type="ECO:0000313" key="4">
    <source>
        <dbReference type="Proteomes" id="UP001190700"/>
    </source>
</evidence>
<organism evidence="3 4">
    <name type="scientific">Cymbomonas tetramitiformis</name>
    <dbReference type="NCBI Taxonomy" id="36881"/>
    <lineage>
        <taxon>Eukaryota</taxon>
        <taxon>Viridiplantae</taxon>
        <taxon>Chlorophyta</taxon>
        <taxon>Pyramimonadophyceae</taxon>
        <taxon>Pyramimonadales</taxon>
        <taxon>Pyramimonadaceae</taxon>
        <taxon>Cymbomonas</taxon>
    </lineage>
</organism>
<feature type="compositionally biased region" description="Low complexity" evidence="1">
    <location>
        <begin position="2097"/>
        <end position="2118"/>
    </location>
</feature>
<keyword evidence="2" id="KW-0472">Membrane</keyword>
<evidence type="ECO:0000256" key="2">
    <source>
        <dbReference type="SAM" id="Phobius"/>
    </source>
</evidence>
<feature type="region of interest" description="Disordered" evidence="1">
    <location>
        <begin position="2096"/>
        <end position="2118"/>
    </location>
</feature>
<evidence type="ECO:0000256" key="1">
    <source>
        <dbReference type="SAM" id="MobiDB-lite"/>
    </source>
</evidence>
<dbReference type="Proteomes" id="UP001190700">
    <property type="component" value="Unassembled WGS sequence"/>
</dbReference>
<dbReference type="EMBL" id="LGRX02035483">
    <property type="protein sequence ID" value="KAK3234564.1"/>
    <property type="molecule type" value="Genomic_DNA"/>
</dbReference>
<feature type="compositionally biased region" description="Basic residues" evidence="1">
    <location>
        <begin position="2188"/>
        <end position="2200"/>
    </location>
</feature>
<keyword evidence="4" id="KW-1185">Reference proteome</keyword>
<name>A0AAE0ENL8_9CHLO</name>
<sequence>METAYGSVTSSNVNTVQVSPAYTSPASDASDVYTPTDLTLVSNRTTDLALVSDMSKVREIIALHGNEYETVLVATLVDGMAQLVSIEANGVPHDPVDHPEVYLTCNSNTLKYGALTKYTYCFYACVSDPLCEWVEYDTITKNCKGGQQVCGTQNLISTVNKKRLGIKLRTEVVTHNGAQIAGATFLSATSHVYRPYTSPNTGISCMLEETSSSISACTWSKVSGMELVSYQHVSTGTGNIYELQNIGITSSSYFSGTSFDSYVCPELNSGGRSWPISVNDESLSMKTASCASYLSNDIQSYFAVLIYDSTASPPGGFGHCYLLATCGSSVNPMVSYSDTFGSSLDSSTEVVIMAKEATILPINVDSATGPKTLATAATSANATIYQDFLQRGSAANTYVSAAHHCLTNHHGYYDSGQLAISSVCVPSSCSIWGTTPGYRDQIRFFEDTCEASGEAPQCCANETLVPTLELCSATVDDNAQCVTKITGTAASVGYNEIEYIPNMATFVLPDAALHQSKRAESDLLKDGDQKLTPTCTYKVDVYCDSSYSLGPQSVVLRAGEELSTSYSTHVSKACSQVESDPRLNELVVTRGKQSTHVSREDAAYEKLRVIARSAMAPYSDLAKAPVPMMSALDNFQNMADDTTERGTGFYDARRPTELEWIKDATDQKYAGFVLPNTQSNEDGSTVGQALKSSSAEKSTVFLNAQRDGVPKSGTSRVVARRTIRTTEETVSVCLNLCEKDARFSITAFDKTDFGSDTVYFGSDTLAAHVGGTASIRVKVNGVTYYAPPANSLLSDFSSMHNVTEEDLVVVELRELDSSQDHRRVTYRTLDRQNALRLGGVCIHDLALISNKSYEISAQYGKSGSYSLDSLCSEHQAGSQDVATVNYLTSVLQNTQPIVTSRYPPFRYLQEDPDDWLLRYHNASQFAVLDPDSIYDGYFDEELRAVEKVATTSHQMNILLHKLCDDITIASSDADYDLPIAACLGFTYRMRMNPTKKIQESTPPTYGDFCYNDKPSLFTSKADCEARYTGGCEASSVVTYPKYDDFGNLEDVSVPVGSERLYQPADSSLVDLMETTGRLGGTARSTCGTYRDRMIDFYEAKLFVSYPVTAEVRTEMTDKNVTLDSTLDEVRAKEITRKTIESTDYQVSLKEVADSAALDRVTFLRESMYGVVVNKLSESMRNTSIFVHTDKITAQAFDCGVPLLTSTHIQDTGVFTDLYTLSFMWNNVLKVNGEDVVDNELSFAWGKTQADAMTEILQSQPRTFSFPSKCTSAEADPSSFESYMKVSRVCSTDVSMTWQTNPENATYATDRNASLSNPNCEAQSMEIQFNGQLSDFLDLTSTTTPYHINRQDYAGAYTHKTQLLLREKLHLRSGNTVERDIFYPVIIKTFSLRVMTFSAQAAVVPPAISQLLDVTVQYDHSTYSSVVELSTRMCVSQPLNTSSEFKYTLVDPITNYDAARTNPSFDPEVRALGKPVYGKLADGSSSVPGAMGDLYILNADDSSFDSTVFEGLNDVRFDQIEAISCRLLRQNTGDEAIPGTDPQFTSDDNANEYFEFNCFDRLYACDFDNVDQWENLHIRFGTTFVVKSGSLFTIDPLDPQDVSHFTTISVATTAKSTTQNFDVTMAVDVPASLQNGVDMPTWSEYHAQDSNGISTLRAIVDGTGTAANRIEQEQRFRLTTFFSDVNIRRQYVLYPMSLFAILKTKDAESGNLQSSGKLQSTGGSIQGTKTDLCGIAPSMITDLDAFDKLGKLVPIYQGLFQDGISATDNSFVNPSTMSLSEFFNYGAVSPQLRDVMQSSQIYVSESLREDFFPVHEKGGMDLETSALSWQMFNNIVLDSTDVNTTFELTFCFLGAVATKFDSGYDTAKLLSETRYQEFTASTCESFSERSASYSWIGSISESTKPFGCYALTSPITGSWSQIGFNPSTEILTQTGLGDRTYICSDSNLVYGLDYKARLLTLTCGQVVYSEQLSSARCNSLYGASNYLGIVNDANKPSGCIYEPGTNGAAATYSYNQAITTIQCQPQARCECERVKTANTFQIVSVRGGFCSVSDGDLESDKRKLLGYATGKLSIGSRSTDTDAQPSGNVENAHRVELAASSRSSSTDSSATDGSASSTTDITVTTNIDTDDEHDDHDSKKLKTILIVALTFCLVVFLVLVLKLASVASKVHQVLTGTIPHWVLKERARHVSGKRHSTKHRKDQSYLRI</sequence>
<accession>A0AAE0ENL8</accession>
<reference evidence="3 4" key="1">
    <citation type="journal article" date="2015" name="Genome Biol. Evol.">
        <title>Comparative Genomics of a Bacterivorous Green Alga Reveals Evolutionary Causalities and Consequences of Phago-Mixotrophic Mode of Nutrition.</title>
        <authorList>
            <person name="Burns J.A."/>
            <person name="Paasch A."/>
            <person name="Narechania A."/>
            <person name="Kim E."/>
        </authorList>
    </citation>
    <scope>NUCLEOTIDE SEQUENCE [LARGE SCALE GENOMIC DNA]</scope>
    <source>
        <strain evidence="3 4">PLY_AMNH</strain>
    </source>
</reference>
<keyword evidence="2" id="KW-0812">Transmembrane</keyword>
<evidence type="ECO:0000313" key="3">
    <source>
        <dbReference type="EMBL" id="KAK3234564.1"/>
    </source>
</evidence>
<protein>
    <submittedName>
        <fullName evidence="3">Uncharacterized protein</fullName>
    </submittedName>
</protein>